<feature type="transmembrane region" description="Helical" evidence="1">
    <location>
        <begin position="124"/>
        <end position="143"/>
    </location>
</feature>
<feature type="transmembrane region" description="Helical" evidence="1">
    <location>
        <begin position="95"/>
        <end position="112"/>
    </location>
</feature>
<evidence type="ECO:0000313" key="2">
    <source>
        <dbReference type="EMBL" id="GES31745.1"/>
    </source>
</evidence>
<reference evidence="2 3" key="1">
    <citation type="submission" date="2019-10" db="EMBL/GenBank/DDBJ databases">
        <title>Whole genome shotgun sequence of Streptomyces angustmyceticus NBRC 3934.</title>
        <authorList>
            <person name="Hosoyama A."/>
            <person name="Ichikawa N."/>
            <person name="Kimura A."/>
            <person name="Kitahashi Y."/>
            <person name="Komaki H."/>
            <person name="Uohara A."/>
        </authorList>
    </citation>
    <scope>NUCLEOTIDE SEQUENCE [LARGE SCALE GENOMIC DNA]</scope>
    <source>
        <strain evidence="2 3">NBRC 3934</strain>
    </source>
</reference>
<name>A0A5J4LN33_9ACTN</name>
<keyword evidence="3" id="KW-1185">Reference proteome</keyword>
<evidence type="ECO:0000313" key="3">
    <source>
        <dbReference type="Proteomes" id="UP000325598"/>
    </source>
</evidence>
<dbReference type="EMBL" id="BLAG01000011">
    <property type="protein sequence ID" value="GES31745.1"/>
    <property type="molecule type" value="Genomic_DNA"/>
</dbReference>
<keyword evidence="1" id="KW-1133">Transmembrane helix</keyword>
<sequence>MMPLEEERKAPGRVRLAVMVSYASDWEAVNNIEPLPGNQPFDYYAPSDPYRSERHRDGSAARRSALIIHTIADIAAVFLGLWILLYLLEANRANVFVGFVQGVADFLAWWSQDIFTMDAEGFRVFLNYGLPAVIYLLVGHGIAARLRRL</sequence>
<keyword evidence="1" id="KW-0472">Membrane</keyword>
<comment type="caution">
    <text evidence="2">The sequence shown here is derived from an EMBL/GenBank/DDBJ whole genome shotgun (WGS) entry which is preliminary data.</text>
</comment>
<protein>
    <submittedName>
        <fullName evidence="2">Uncharacterized protein</fullName>
    </submittedName>
</protein>
<organism evidence="2 3">
    <name type="scientific">Streptomyces angustmyceticus</name>
    <dbReference type="NCBI Taxonomy" id="285578"/>
    <lineage>
        <taxon>Bacteria</taxon>
        <taxon>Bacillati</taxon>
        <taxon>Actinomycetota</taxon>
        <taxon>Actinomycetes</taxon>
        <taxon>Kitasatosporales</taxon>
        <taxon>Streptomycetaceae</taxon>
        <taxon>Streptomyces</taxon>
    </lineage>
</organism>
<accession>A0A5J4LN33</accession>
<dbReference type="Proteomes" id="UP000325598">
    <property type="component" value="Unassembled WGS sequence"/>
</dbReference>
<gene>
    <name evidence="2" type="ORF">San01_42320</name>
</gene>
<dbReference type="AlphaFoldDB" id="A0A5J4LN33"/>
<keyword evidence="1" id="KW-0812">Transmembrane</keyword>
<proteinExistence type="predicted"/>
<feature type="transmembrane region" description="Helical" evidence="1">
    <location>
        <begin position="66"/>
        <end position="88"/>
    </location>
</feature>
<evidence type="ECO:0000256" key="1">
    <source>
        <dbReference type="SAM" id="Phobius"/>
    </source>
</evidence>